<dbReference type="EMBL" id="CAVLEF010000009">
    <property type="protein sequence ID" value="CAK1547415.1"/>
    <property type="molecule type" value="Genomic_DNA"/>
</dbReference>
<proteinExistence type="predicted"/>
<keyword evidence="2" id="KW-1185">Reference proteome</keyword>
<evidence type="ECO:0000313" key="2">
    <source>
        <dbReference type="Proteomes" id="UP001497472"/>
    </source>
</evidence>
<gene>
    <name evidence="1" type="ORF">LNINA_LOCUS6892</name>
</gene>
<dbReference type="AlphaFoldDB" id="A0AAV1JH91"/>
<reference evidence="1 2" key="1">
    <citation type="submission" date="2023-11" db="EMBL/GenBank/DDBJ databases">
        <authorList>
            <person name="Okamura Y."/>
        </authorList>
    </citation>
    <scope>NUCLEOTIDE SEQUENCE [LARGE SCALE GENOMIC DNA]</scope>
</reference>
<evidence type="ECO:0000313" key="1">
    <source>
        <dbReference type="EMBL" id="CAK1547415.1"/>
    </source>
</evidence>
<sequence>MNIFARIDSIEKVLLTVVFNEWILTSYKNSFESNKVSRSEASRDKSRIIPDTHPGRDVEIIIICVLSGFSERRYDIDQFEATKYAWA</sequence>
<dbReference type="Proteomes" id="UP001497472">
    <property type="component" value="Unassembled WGS sequence"/>
</dbReference>
<accession>A0AAV1JH91</accession>
<organism evidence="1 2">
    <name type="scientific">Leptosia nina</name>
    <dbReference type="NCBI Taxonomy" id="320188"/>
    <lineage>
        <taxon>Eukaryota</taxon>
        <taxon>Metazoa</taxon>
        <taxon>Ecdysozoa</taxon>
        <taxon>Arthropoda</taxon>
        <taxon>Hexapoda</taxon>
        <taxon>Insecta</taxon>
        <taxon>Pterygota</taxon>
        <taxon>Neoptera</taxon>
        <taxon>Endopterygota</taxon>
        <taxon>Lepidoptera</taxon>
        <taxon>Glossata</taxon>
        <taxon>Ditrysia</taxon>
        <taxon>Papilionoidea</taxon>
        <taxon>Pieridae</taxon>
        <taxon>Pierinae</taxon>
        <taxon>Leptosia</taxon>
    </lineage>
</organism>
<comment type="caution">
    <text evidence="1">The sequence shown here is derived from an EMBL/GenBank/DDBJ whole genome shotgun (WGS) entry which is preliminary data.</text>
</comment>
<name>A0AAV1JH91_9NEOP</name>
<protein>
    <submittedName>
        <fullName evidence="1">Uncharacterized protein</fullName>
    </submittedName>
</protein>